<accession>A0A0D3KYK0</accession>
<dbReference type="eggNOG" id="KOG1037">
    <property type="taxonomic scope" value="Eukaryota"/>
</dbReference>
<evidence type="ECO:0000256" key="4">
    <source>
        <dbReference type="ARBA" id="ARBA00022695"/>
    </source>
</evidence>
<keyword evidence="6" id="KW-0539">Nucleus</keyword>
<name>A0A0D3KYK0_EMIH1</name>
<keyword evidence="2 8" id="KW-0328">Glycosyltransferase</keyword>
<evidence type="ECO:0000313" key="13">
    <source>
        <dbReference type="EnsemblProtists" id="EOD40835"/>
    </source>
</evidence>
<feature type="region of interest" description="Disordered" evidence="9">
    <location>
        <begin position="134"/>
        <end position="160"/>
    </location>
</feature>
<dbReference type="PROSITE" id="PS51977">
    <property type="entry name" value="WGR"/>
    <property type="match status" value="1"/>
</dbReference>
<dbReference type="InterPro" id="IPR050800">
    <property type="entry name" value="ARTD/PARP"/>
</dbReference>
<evidence type="ECO:0000256" key="8">
    <source>
        <dbReference type="RuleBase" id="RU362114"/>
    </source>
</evidence>
<dbReference type="RefSeq" id="XP_005793264.1">
    <property type="nucleotide sequence ID" value="XM_005793207.1"/>
</dbReference>
<dbReference type="GeneID" id="17286105"/>
<feature type="domain" description="WGR" evidence="12">
    <location>
        <begin position="15"/>
        <end position="124"/>
    </location>
</feature>
<dbReference type="PANTHER" id="PTHR10459">
    <property type="entry name" value="DNA LIGASE"/>
    <property type="match status" value="1"/>
</dbReference>
<dbReference type="GO" id="GO:1990404">
    <property type="term" value="F:NAD+-protein mono-ADP-ribosyltransferase activity"/>
    <property type="evidence" value="ECO:0007669"/>
    <property type="project" value="TreeGrafter"/>
</dbReference>
<dbReference type="GO" id="GO:0070212">
    <property type="term" value="P:protein poly-ADP-ribosylation"/>
    <property type="evidence" value="ECO:0007669"/>
    <property type="project" value="TreeGrafter"/>
</dbReference>
<reference evidence="13" key="2">
    <citation type="submission" date="2024-10" db="UniProtKB">
        <authorList>
            <consortium name="EnsemblProtists"/>
        </authorList>
    </citation>
    <scope>IDENTIFICATION</scope>
</reference>
<dbReference type="SMART" id="SM00773">
    <property type="entry name" value="WGR"/>
    <property type="match status" value="1"/>
</dbReference>
<dbReference type="CDD" id="cd08002">
    <property type="entry name" value="WGR_PARP3_like"/>
    <property type="match status" value="1"/>
</dbReference>
<dbReference type="OMA" id="IPHNNGY"/>
<keyword evidence="3 8" id="KW-0808">Transferase</keyword>
<evidence type="ECO:0000256" key="2">
    <source>
        <dbReference type="ARBA" id="ARBA00022676"/>
    </source>
</evidence>
<evidence type="ECO:0000256" key="1">
    <source>
        <dbReference type="ARBA" id="ARBA00004123"/>
    </source>
</evidence>
<sequence>KGRAAVDSYCDVAATTHVYEGSGGEVFDALLNQTDIVKNANKFYVIQLLETDASPPKYYTWTRWGRVGEKGQSALLPPSGARPPLAPARASLDACLDSFHKKFHDKTKNSWAQRDTFRAVPGKYTLLAVDYGADEPDPAPSARGGGGGGSSSGGEPLRSGLDERVGSLVSLLCDVKMMEAQMREIGFDADKMPLGKLQRRTILQAPAALARHRPRPPPSPPVVELSNQFYSLIPHVGAANRLQRLPLIDTPSRLKAKIEMVEALGEIELASRVIDTKAPAFDKHPLDLKYDQIGATLTASHNLPQPPATSRNLLQSRIAAAAVHGKHARRHARTAFEVERPGEAERFVDKGNRQLLWHGSRLTNWAGILSQGLRIAPPEAPVTGYMFDKGVYFADMVSKSANYCFASRQAPTGVLLLCDVSLGDQYERLQAEYRAGASAKKAGKDSTFGKGATGPDPAGTVPLPSDPAVLVPKGKAKKTAVAGSSLLYNEFIVYDVAQVRQKYLLRVKF</sequence>
<evidence type="ECO:0000259" key="11">
    <source>
        <dbReference type="PROSITE" id="PS51060"/>
    </source>
</evidence>
<dbReference type="InterPro" id="IPR008893">
    <property type="entry name" value="WGR_domain"/>
</dbReference>
<protein>
    <recommendedName>
        <fullName evidence="8">Poly [ADP-ribose] polymerase</fullName>
        <shortName evidence="8">PARP</shortName>
        <ecNumber evidence="8">2.4.2.-</ecNumber>
    </recommendedName>
</protein>
<dbReference type="PROSITE" id="PS51060">
    <property type="entry name" value="PARP_ALPHA_HD"/>
    <property type="match status" value="1"/>
</dbReference>
<dbReference type="InterPro" id="IPR036616">
    <property type="entry name" value="Poly(ADP-ribose)pol_reg_dom_sf"/>
</dbReference>
<evidence type="ECO:0000256" key="6">
    <source>
        <dbReference type="ARBA" id="ARBA00023242"/>
    </source>
</evidence>
<dbReference type="Pfam" id="PF02877">
    <property type="entry name" value="PARP_reg"/>
    <property type="match status" value="1"/>
</dbReference>
<dbReference type="PANTHER" id="PTHR10459:SF60">
    <property type="entry name" value="POLY [ADP-RIBOSE] POLYMERASE 2"/>
    <property type="match status" value="1"/>
</dbReference>
<dbReference type="SUPFAM" id="SSF47587">
    <property type="entry name" value="Domain of poly(ADP-ribose) polymerase"/>
    <property type="match status" value="1"/>
</dbReference>
<dbReference type="GO" id="GO:0006302">
    <property type="term" value="P:double-strand break repair"/>
    <property type="evidence" value="ECO:0007669"/>
    <property type="project" value="TreeGrafter"/>
</dbReference>
<keyword evidence="14" id="KW-1185">Reference proteome</keyword>
<dbReference type="Pfam" id="PF05406">
    <property type="entry name" value="WGR"/>
    <property type="match status" value="1"/>
</dbReference>
<dbReference type="Pfam" id="PF00644">
    <property type="entry name" value="PARP"/>
    <property type="match status" value="1"/>
</dbReference>
<dbReference type="Gene3D" id="3.90.228.10">
    <property type="match status" value="1"/>
</dbReference>
<organism evidence="13 14">
    <name type="scientific">Emiliania huxleyi (strain CCMP1516)</name>
    <dbReference type="NCBI Taxonomy" id="280463"/>
    <lineage>
        <taxon>Eukaryota</taxon>
        <taxon>Haptista</taxon>
        <taxon>Haptophyta</taxon>
        <taxon>Prymnesiophyceae</taxon>
        <taxon>Isochrysidales</taxon>
        <taxon>Noelaerhabdaceae</taxon>
        <taxon>Emiliania</taxon>
    </lineage>
</organism>
<keyword evidence="5 8" id="KW-0520">NAD</keyword>
<dbReference type="Proteomes" id="UP000013827">
    <property type="component" value="Unassembled WGS sequence"/>
</dbReference>
<feature type="region of interest" description="Disordered" evidence="9">
    <location>
        <begin position="442"/>
        <end position="465"/>
    </location>
</feature>
<dbReference type="SUPFAM" id="SSF142921">
    <property type="entry name" value="WGR domain-like"/>
    <property type="match status" value="1"/>
</dbReference>
<feature type="domain" description="PARP alpha-helical" evidence="11">
    <location>
        <begin position="158"/>
        <end position="275"/>
    </location>
</feature>
<dbReference type="KEGG" id="ehx:EMIHUDRAFT_41396"/>
<dbReference type="CDD" id="cd01437">
    <property type="entry name" value="parp_like"/>
    <property type="match status" value="1"/>
</dbReference>
<dbReference type="InterPro" id="IPR036930">
    <property type="entry name" value="WGR_dom_sf"/>
</dbReference>
<dbReference type="SUPFAM" id="SSF56399">
    <property type="entry name" value="ADP-ribosylation"/>
    <property type="match status" value="1"/>
</dbReference>
<dbReference type="Gene3D" id="1.20.142.10">
    <property type="entry name" value="Poly(ADP-ribose) polymerase, regulatory domain"/>
    <property type="match status" value="1"/>
</dbReference>
<evidence type="ECO:0000256" key="9">
    <source>
        <dbReference type="SAM" id="MobiDB-lite"/>
    </source>
</evidence>
<reference evidence="14" key="1">
    <citation type="journal article" date="2013" name="Nature">
        <title>Pan genome of the phytoplankton Emiliania underpins its global distribution.</title>
        <authorList>
            <person name="Read B.A."/>
            <person name="Kegel J."/>
            <person name="Klute M.J."/>
            <person name="Kuo A."/>
            <person name="Lefebvre S.C."/>
            <person name="Maumus F."/>
            <person name="Mayer C."/>
            <person name="Miller J."/>
            <person name="Monier A."/>
            <person name="Salamov A."/>
            <person name="Young J."/>
            <person name="Aguilar M."/>
            <person name="Claverie J.M."/>
            <person name="Frickenhaus S."/>
            <person name="Gonzalez K."/>
            <person name="Herman E.K."/>
            <person name="Lin Y.C."/>
            <person name="Napier J."/>
            <person name="Ogata H."/>
            <person name="Sarno A.F."/>
            <person name="Shmutz J."/>
            <person name="Schroeder D."/>
            <person name="de Vargas C."/>
            <person name="Verret F."/>
            <person name="von Dassow P."/>
            <person name="Valentin K."/>
            <person name="Van de Peer Y."/>
            <person name="Wheeler G."/>
            <person name="Dacks J.B."/>
            <person name="Delwiche C.F."/>
            <person name="Dyhrman S.T."/>
            <person name="Glockner G."/>
            <person name="John U."/>
            <person name="Richards T."/>
            <person name="Worden A.Z."/>
            <person name="Zhang X."/>
            <person name="Grigoriev I.V."/>
            <person name="Allen A.E."/>
            <person name="Bidle K."/>
            <person name="Borodovsky M."/>
            <person name="Bowler C."/>
            <person name="Brownlee C."/>
            <person name="Cock J.M."/>
            <person name="Elias M."/>
            <person name="Gladyshev V.N."/>
            <person name="Groth M."/>
            <person name="Guda C."/>
            <person name="Hadaegh A."/>
            <person name="Iglesias-Rodriguez M.D."/>
            <person name="Jenkins J."/>
            <person name="Jones B.M."/>
            <person name="Lawson T."/>
            <person name="Leese F."/>
            <person name="Lindquist E."/>
            <person name="Lobanov A."/>
            <person name="Lomsadze A."/>
            <person name="Malik S.B."/>
            <person name="Marsh M.E."/>
            <person name="Mackinder L."/>
            <person name="Mock T."/>
            <person name="Mueller-Roeber B."/>
            <person name="Pagarete A."/>
            <person name="Parker M."/>
            <person name="Probert I."/>
            <person name="Quesneville H."/>
            <person name="Raines C."/>
            <person name="Rensing S.A."/>
            <person name="Riano-Pachon D.M."/>
            <person name="Richier S."/>
            <person name="Rokitta S."/>
            <person name="Shiraiwa Y."/>
            <person name="Soanes D.M."/>
            <person name="van der Giezen M."/>
            <person name="Wahlund T.M."/>
            <person name="Williams B."/>
            <person name="Wilson W."/>
            <person name="Wolfe G."/>
            <person name="Wurch L.L."/>
        </authorList>
    </citation>
    <scope>NUCLEOTIDE SEQUENCE</scope>
</reference>
<dbReference type="InterPro" id="IPR004102">
    <property type="entry name" value="Poly(ADP-ribose)pol_reg_dom"/>
</dbReference>
<evidence type="ECO:0000256" key="3">
    <source>
        <dbReference type="ARBA" id="ARBA00022679"/>
    </source>
</evidence>
<keyword evidence="4" id="KW-0548">Nucleotidyltransferase</keyword>
<dbReference type="HOGENOM" id="CLU_004841_2_1_1"/>
<dbReference type="EnsemblProtists" id="EOD40835">
    <property type="protein sequence ID" value="EOD40835"/>
    <property type="gene ID" value="EMIHUDRAFT_41396"/>
</dbReference>
<feature type="domain" description="PARP catalytic" evidence="10">
    <location>
        <begin position="284"/>
        <end position="509"/>
    </location>
</feature>
<dbReference type="GO" id="GO:0005730">
    <property type="term" value="C:nucleolus"/>
    <property type="evidence" value="ECO:0007669"/>
    <property type="project" value="TreeGrafter"/>
</dbReference>
<proteinExistence type="predicted"/>
<evidence type="ECO:0000313" key="14">
    <source>
        <dbReference type="Proteomes" id="UP000013827"/>
    </source>
</evidence>
<evidence type="ECO:0000256" key="5">
    <source>
        <dbReference type="ARBA" id="ARBA00023027"/>
    </source>
</evidence>
<dbReference type="InterPro" id="IPR012317">
    <property type="entry name" value="Poly(ADP-ribose)pol_cat_dom"/>
</dbReference>
<dbReference type="PROSITE" id="PS51059">
    <property type="entry name" value="PARP_CATALYTIC"/>
    <property type="match status" value="1"/>
</dbReference>
<dbReference type="PaxDb" id="2903-EOD40835"/>
<comment type="subcellular location">
    <subcellularLocation>
        <location evidence="1">Nucleus</location>
    </subcellularLocation>
</comment>
<dbReference type="STRING" id="2903.R1FP30"/>
<evidence type="ECO:0000259" key="10">
    <source>
        <dbReference type="PROSITE" id="PS51059"/>
    </source>
</evidence>
<dbReference type="GO" id="GO:0003950">
    <property type="term" value="F:NAD+ poly-ADP-ribosyltransferase activity"/>
    <property type="evidence" value="ECO:0007669"/>
    <property type="project" value="UniProtKB-UniRule"/>
</dbReference>
<comment type="catalytic activity">
    <reaction evidence="7">
        <text>NAD(+) + (ADP-D-ribosyl)n-acceptor = nicotinamide + (ADP-D-ribosyl)n+1-acceptor + H(+).</text>
        <dbReference type="EC" id="2.4.2.30"/>
    </reaction>
</comment>
<dbReference type="GO" id="GO:0016779">
    <property type="term" value="F:nucleotidyltransferase activity"/>
    <property type="evidence" value="ECO:0007669"/>
    <property type="project" value="UniProtKB-KW"/>
</dbReference>
<evidence type="ECO:0000256" key="7">
    <source>
        <dbReference type="ARBA" id="ARBA00033987"/>
    </source>
</evidence>
<feature type="compositionally biased region" description="Gly residues" evidence="9">
    <location>
        <begin position="143"/>
        <end position="152"/>
    </location>
</feature>
<dbReference type="AlphaFoldDB" id="A0A0D3KYK0"/>
<evidence type="ECO:0000259" key="12">
    <source>
        <dbReference type="PROSITE" id="PS51977"/>
    </source>
</evidence>
<dbReference type="EC" id="2.4.2.-" evidence="8"/>